<dbReference type="Gene3D" id="3.40.50.261">
    <property type="entry name" value="Succinyl-CoA synthetase domains"/>
    <property type="match status" value="2"/>
</dbReference>
<dbReference type="SUPFAM" id="SSF52210">
    <property type="entry name" value="Succinyl-CoA synthetase domains"/>
    <property type="match status" value="2"/>
</dbReference>
<dbReference type="PANTHER" id="PTHR11117">
    <property type="entry name" value="SUCCINYL-COA LIGASE SUBUNIT ALPHA"/>
    <property type="match status" value="1"/>
</dbReference>
<dbReference type="PANTHER" id="PTHR11117:SF24">
    <property type="entry name" value="PROTEIN FDRA"/>
    <property type="match status" value="1"/>
</dbReference>
<feature type="domain" description="CoA-binding" evidence="2">
    <location>
        <begin position="197"/>
        <end position="291"/>
    </location>
</feature>
<dbReference type="EMBL" id="JACOPP010000002">
    <property type="protein sequence ID" value="MBC5732650.1"/>
    <property type="molecule type" value="Genomic_DNA"/>
</dbReference>
<comment type="caution">
    <text evidence="3">The sequence shown here is derived from an EMBL/GenBank/DDBJ whole genome shotgun (WGS) entry which is preliminary data.</text>
</comment>
<dbReference type="InterPro" id="IPR016102">
    <property type="entry name" value="Succinyl-CoA_synth-like"/>
</dbReference>
<proteinExistence type="predicted"/>
<accession>A0A8J6M8P8</accession>
<sequence>MPVPLEGYALIKLEVRKNAYYDSVTLMIISKDVKKLPGVTEALVGMGTDLNREIAANIGLAGEGFDAVTANDFFVAASCESEDAFSAVVAKVDELLNKKADKRKTDYFPPTLEGALKLESGLNMAVISVPGKYAYEVARSCLEHEINVMLFSDNVTMEEEKDLKEFAASRELLVMGPDCGTAIVNNTPLAFANVVKSGDIGMVCASGTGAQEVSCIIDQLGCGISQLLGTGGRDLKQEIGGIMMRLGLDALIHDPKTKVITLVSKPPAPEIAAKILDQAAAGGKPTVVCFIGGEASEIERRGLYAAVSLEDAAHKAAALARDETPEDFTGFAMGQLKAEELAAAEAAKMAPGQKYVRGLYTGGTLCDEAMKLMIASLGHIYSNIPLKPEDRLADARGGESREHTFLDFGDDAFTVGRPHPMIDPSLRAERVVTEAADPAAAVVLVDCVIGYGSHEDPAQDLSEAIRSAKALAAQEGRYLAVVASVCGTEADPQSLSGSRMKLANAGAIVLPSNAQATRFTQRILAHL</sequence>
<dbReference type="GO" id="GO:0004776">
    <property type="term" value="F:succinate-CoA ligase (GDP-forming) activity"/>
    <property type="evidence" value="ECO:0007669"/>
    <property type="project" value="TreeGrafter"/>
</dbReference>
<dbReference type="AlphaFoldDB" id="A0A8J6M8P8"/>
<dbReference type="Pfam" id="PF02629">
    <property type="entry name" value="CoA_binding"/>
    <property type="match status" value="1"/>
</dbReference>
<evidence type="ECO:0000259" key="1">
    <source>
        <dbReference type="Pfam" id="PF00549"/>
    </source>
</evidence>
<dbReference type="InterPro" id="IPR003781">
    <property type="entry name" value="CoA-bd"/>
</dbReference>
<gene>
    <name evidence="3" type="primary">fdrA</name>
    <name evidence="3" type="ORF">H8S57_02765</name>
</gene>
<dbReference type="GO" id="GO:0006099">
    <property type="term" value="P:tricarboxylic acid cycle"/>
    <property type="evidence" value="ECO:0007669"/>
    <property type="project" value="TreeGrafter"/>
</dbReference>
<evidence type="ECO:0000313" key="3">
    <source>
        <dbReference type="EMBL" id="MBC5732650.1"/>
    </source>
</evidence>
<evidence type="ECO:0000259" key="2">
    <source>
        <dbReference type="Pfam" id="PF02629"/>
    </source>
</evidence>
<reference evidence="3" key="1">
    <citation type="submission" date="2020-08" db="EMBL/GenBank/DDBJ databases">
        <title>Genome public.</title>
        <authorList>
            <person name="Liu C."/>
            <person name="Sun Q."/>
        </authorList>
    </citation>
    <scope>NUCLEOTIDE SEQUENCE</scope>
    <source>
        <strain evidence="3">NSJ-51</strain>
    </source>
</reference>
<dbReference type="Proteomes" id="UP000661435">
    <property type="component" value="Unassembled WGS sequence"/>
</dbReference>
<name>A0A8J6M8P8_9FIRM</name>
<dbReference type="GO" id="GO:0009361">
    <property type="term" value="C:succinate-CoA ligase complex (ADP-forming)"/>
    <property type="evidence" value="ECO:0007669"/>
    <property type="project" value="TreeGrafter"/>
</dbReference>
<dbReference type="GO" id="GO:0004775">
    <property type="term" value="F:succinate-CoA ligase (ADP-forming) activity"/>
    <property type="evidence" value="ECO:0007669"/>
    <property type="project" value="TreeGrafter"/>
</dbReference>
<dbReference type="InterPro" id="IPR005811">
    <property type="entry name" value="SUCC_ACL_C"/>
</dbReference>
<dbReference type="Pfam" id="PF00549">
    <property type="entry name" value="Ligase_CoA"/>
    <property type="match status" value="1"/>
</dbReference>
<feature type="domain" description="ATP-citrate synthase/succinyl-CoA ligase C-terminal" evidence="1">
    <location>
        <begin position="359"/>
        <end position="522"/>
    </location>
</feature>
<dbReference type="GO" id="GO:0005829">
    <property type="term" value="C:cytosol"/>
    <property type="evidence" value="ECO:0007669"/>
    <property type="project" value="TreeGrafter"/>
</dbReference>
<dbReference type="Gene3D" id="3.40.50.720">
    <property type="entry name" value="NAD(P)-binding Rossmann-like Domain"/>
    <property type="match status" value="1"/>
</dbReference>
<protein>
    <submittedName>
        <fullName evidence="3">Acyl-CoA synthetase FdrA</fullName>
    </submittedName>
</protein>
<organism evidence="3 4">
    <name type="scientific">Lawsonibacter hominis</name>
    <dbReference type="NCBI Taxonomy" id="2763053"/>
    <lineage>
        <taxon>Bacteria</taxon>
        <taxon>Bacillati</taxon>
        <taxon>Bacillota</taxon>
        <taxon>Clostridia</taxon>
        <taxon>Eubacteriales</taxon>
        <taxon>Oscillospiraceae</taxon>
        <taxon>Lawsonibacter</taxon>
    </lineage>
</organism>
<dbReference type="NCBIfam" id="NF004760">
    <property type="entry name" value="PRK06091.1"/>
    <property type="match status" value="1"/>
</dbReference>
<evidence type="ECO:0000313" key="4">
    <source>
        <dbReference type="Proteomes" id="UP000661435"/>
    </source>
</evidence>
<keyword evidence="4" id="KW-1185">Reference proteome</keyword>